<evidence type="ECO:0000256" key="7">
    <source>
        <dbReference type="ARBA" id="ARBA00022840"/>
    </source>
</evidence>
<feature type="compositionally biased region" description="Gly residues" evidence="14">
    <location>
        <begin position="618"/>
        <end position="630"/>
    </location>
</feature>
<dbReference type="Pfam" id="PF07714">
    <property type="entry name" value="PK_Tyr_Ser-Thr"/>
    <property type="match status" value="1"/>
</dbReference>
<dbReference type="InterPro" id="IPR017441">
    <property type="entry name" value="Protein_kinase_ATP_BS"/>
</dbReference>
<proteinExistence type="predicted"/>
<keyword evidence="2" id="KW-0808">Transferase</keyword>
<dbReference type="PROSITE" id="PS00107">
    <property type="entry name" value="PROTEIN_KINASE_ATP"/>
    <property type="match status" value="1"/>
</dbReference>
<dbReference type="KEGG" id="sre:PTSG_07321"/>
<dbReference type="SMART" id="SM00219">
    <property type="entry name" value="TyrKc"/>
    <property type="match status" value="1"/>
</dbReference>
<feature type="compositionally biased region" description="Low complexity" evidence="14">
    <location>
        <begin position="832"/>
        <end position="841"/>
    </location>
</feature>
<dbReference type="InterPro" id="IPR050122">
    <property type="entry name" value="RTK"/>
</dbReference>
<keyword evidence="18" id="KW-1185">Reference proteome</keyword>
<dbReference type="CDD" id="cd00192">
    <property type="entry name" value="PTKc"/>
    <property type="match status" value="1"/>
</dbReference>
<evidence type="ECO:0000256" key="6">
    <source>
        <dbReference type="ARBA" id="ARBA00022777"/>
    </source>
</evidence>
<name>F2UJ30_SALR5</name>
<dbReference type="GO" id="GO:0004714">
    <property type="term" value="F:transmembrane receptor protein tyrosine kinase activity"/>
    <property type="evidence" value="ECO:0007669"/>
    <property type="project" value="UniProtKB-EC"/>
</dbReference>
<evidence type="ECO:0000259" key="16">
    <source>
        <dbReference type="PROSITE" id="PS50105"/>
    </source>
</evidence>
<evidence type="ECO:0000256" key="2">
    <source>
        <dbReference type="ARBA" id="ARBA00022679"/>
    </source>
</evidence>
<evidence type="ECO:0000256" key="14">
    <source>
        <dbReference type="SAM" id="MobiDB-lite"/>
    </source>
</evidence>
<dbReference type="SUPFAM" id="SSF56112">
    <property type="entry name" value="Protein kinase-like (PK-like)"/>
    <property type="match status" value="1"/>
</dbReference>
<keyword evidence="11" id="KW-0675">Receptor</keyword>
<dbReference type="SMART" id="SM00454">
    <property type="entry name" value="SAM"/>
    <property type="match status" value="2"/>
</dbReference>
<evidence type="ECO:0000256" key="4">
    <source>
        <dbReference type="ARBA" id="ARBA00022729"/>
    </source>
</evidence>
<feature type="compositionally biased region" description="Low complexity" evidence="14">
    <location>
        <begin position="1138"/>
        <end position="1172"/>
    </location>
</feature>
<dbReference type="SUPFAM" id="SSF47769">
    <property type="entry name" value="SAM/Pointed domain"/>
    <property type="match status" value="2"/>
</dbReference>
<dbReference type="EMBL" id="GL832976">
    <property type="protein sequence ID" value="EGD76978.1"/>
    <property type="molecule type" value="Genomic_DNA"/>
</dbReference>
<keyword evidence="5 13" id="KW-0547">Nucleotide-binding</keyword>
<comment type="catalytic activity">
    <reaction evidence="12">
        <text>L-tyrosyl-[protein] + ATP = O-phospho-L-tyrosyl-[protein] + ADP + H(+)</text>
        <dbReference type="Rhea" id="RHEA:10596"/>
        <dbReference type="Rhea" id="RHEA-COMP:10136"/>
        <dbReference type="Rhea" id="RHEA-COMP:20101"/>
        <dbReference type="ChEBI" id="CHEBI:15378"/>
        <dbReference type="ChEBI" id="CHEBI:30616"/>
        <dbReference type="ChEBI" id="CHEBI:46858"/>
        <dbReference type="ChEBI" id="CHEBI:61978"/>
        <dbReference type="ChEBI" id="CHEBI:456216"/>
        <dbReference type="EC" id="2.7.10.1"/>
    </reaction>
</comment>
<keyword evidence="6 17" id="KW-0418">Kinase</keyword>
<dbReference type="InterPro" id="IPR011009">
    <property type="entry name" value="Kinase-like_dom_sf"/>
</dbReference>
<dbReference type="PANTHER" id="PTHR24416:SF550">
    <property type="entry name" value="FIBROBLAST GROWTH FACTOR RECEPTOR HOMOLOG 1-RELATED"/>
    <property type="match status" value="1"/>
</dbReference>
<feature type="compositionally biased region" description="Basic and acidic residues" evidence="14">
    <location>
        <begin position="1054"/>
        <end position="1064"/>
    </location>
</feature>
<protein>
    <submittedName>
        <fullName evidence="17">TK protein kinase</fullName>
    </submittedName>
</protein>
<evidence type="ECO:0000256" key="11">
    <source>
        <dbReference type="ARBA" id="ARBA00023170"/>
    </source>
</evidence>
<evidence type="ECO:0000313" key="18">
    <source>
        <dbReference type="Proteomes" id="UP000007799"/>
    </source>
</evidence>
<dbReference type="PRINTS" id="PR00109">
    <property type="entry name" value="TYRKINASE"/>
</dbReference>
<evidence type="ECO:0000256" key="3">
    <source>
        <dbReference type="ARBA" id="ARBA00022692"/>
    </source>
</evidence>
<feature type="region of interest" description="Disordered" evidence="14">
    <location>
        <begin position="959"/>
        <end position="1012"/>
    </location>
</feature>
<keyword evidence="8" id="KW-1133">Transmembrane helix</keyword>
<feature type="domain" description="SAM" evidence="16">
    <location>
        <begin position="22"/>
        <end position="82"/>
    </location>
</feature>
<keyword evidence="4" id="KW-0732">Signal</keyword>
<dbReference type="InParanoid" id="F2UJ30"/>
<keyword evidence="3" id="KW-0812">Transmembrane</keyword>
<dbReference type="Proteomes" id="UP000007799">
    <property type="component" value="Unassembled WGS sequence"/>
</dbReference>
<dbReference type="STRING" id="946362.F2UJ30"/>
<evidence type="ECO:0000256" key="8">
    <source>
        <dbReference type="ARBA" id="ARBA00022989"/>
    </source>
</evidence>
<evidence type="ECO:0000259" key="15">
    <source>
        <dbReference type="PROSITE" id="PS50011"/>
    </source>
</evidence>
<dbReference type="GeneID" id="16071381"/>
<evidence type="ECO:0000256" key="12">
    <source>
        <dbReference type="ARBA" id="ARBA00051243"/>
    </source>
</evidence>
<keyword evidence="9" id="KW-0472">Membrane</keyword>
<gene>
    <name evidence="17" type="ORF">PTSG_07321</name>
</gene>
<dbReference type="OrthoDB" id="2146423at2759"/>
<feature type="compositionally biased region" description="Low complexity" evidence="14">
    <location>
        <begin position="851"/>
        <end position="872"/>
    </location>
</feature>
<feature type="compositionally biased region" description="Low complexity" evidence="14">
    <location>
        <begin position="763"/>
        <end position="776"/>
    </location>
</feature>
<dbReference type="GO" id="GO:0043235">
    <property type="term" value="C:receptor complex"/>
    <property type="evidence" value="ECO:0007669"/>
    <property type="project" value="TreeGrafter"/>
</dbReference>
<dbReference type="eggNOG" id="KOG0200">
    <property type="taxonomic scope" value="Eukaryota"/>
</dbReference>
<feature type="compositionally biased region" description="Low complexity" evidence="14">
    <location>
        <begin position="1191"/>
        <end position="1230"/>
    </location>
</feature>
<evidence type="ECO:0000256" key="9">
    <source>
        <dbReference type="ARBA" id="ARBA00023136"/>
    </source>
</evidence>
<feature type="region of interest" description="Disordered" evidence="14">
    <location>
        <begin position="703"/>
        <end position="912"/>
    </location>
</feature>
<evidence type="ECO:0000256" key="5">
    <source>
        <dbReference type="ARBA" id="ARBA00022741"/>
    </source>
</evidence>
<sequence length="1348" mass="147037">MALRPCNGQRLTLNDGRELEEWTKETVSLWLRSIGVGLVKGLQGLNGSDLVRLTHDDLLLLGVHDPKTQDIILSSRDALLPTFNTADDDDETGDDPAIEDEPYVSPEELRSPAYMLQKTRAASGGSSGHGGDDNRPGAYEDMTPEALCIRNGELRKLLADSSMTQYSRLFVKEGIDDVTTLCEYTTDELKSLGLKGGHAKRLLSQARDLNPKYRTNASRLAFELQESERRLRDHVERLTTVQLAKFRPNGRPWEIDRDTVFEGKLLGEGGFGKVYFGTAAHLLPDEEETLVAIKKLKPNASELDKRDFLDEIHVMQQFDRHENLVNLLGFCVRQEPMMLVLEYMKDGDMLSFLRNNRPTEEDPEPRIKAPELLGYMADVAAGMAYISSRHCVHRDLAARNILLDRPRAAVADFGLARRMTEQYAYLIQNKQRALPTRWLAPESLLYQKFTSQTDVWAFGVTMWEIVMMGAVPYPGIPTTNLFRLLLSGHRMDRPQNCSQDLYNLMLSCWNKLPSKRPTFESLERQLRQLRARATHHLDDTVEGTREYLTLDVTDEDDEWMPQLDALREDHDGDDSATTTCSTGARLERSGAVDHADSRHTSVSQALEQHKQQQAQQGGDTGGVGGGGEGDGQPTLPQQATYVFHMPKLDRTPSAGVKGEAATGLQRQGSGYHRMLRKQDGSFEVAMDAGAGETDTDVYVDVDRDSSHHQPAPQPHAYDDMKPRPKPHAYDDMKPRPKPHAYDDMKPRSKPHAYDDMKPRDITQQQQQQQQRQQQQQPMLYEDVDNGTGTDGNDDDEEPGYDQLEGVNLPVAHFESMYENDGDGTGALAAAITPAPSSNSSNPLPPLPTPPQQSQNAPQPHQPPHEQAALHQPSPYGEPISGDVYGAPLPTSIGAPPPTATTTAATGAAGHQDSADLYITTDDVQVRAEEKSEKRAAVALSNVRTDVALESLDLDAVADAALEPTGADGDDGGDDDPRRFDPSAQPVYIDLDDDDADNNGSGSVSAQPQRPAVEECLYDTVRVMTPSAAKRRSENQGGVAPGWAMGDDGSYMLERPGEPEQHALPKDAGYLEADGATSADEDAETMAIGGAHTDARGVSHTDVHLGDSPAGRGGLKARPQLRRSRREEKPDVIPSAARTVATSPTAKPAAPSPAVASKASTPAVVPQPSQSSPLACNVGETPPAERPPARPALPTRQRVRNTSSSSSATSAHASPRTSAAIPPTPTAAAPPSATPPPRPPHKSQQQQQQQQQQRRSYGRDEAQPYTQLPPSRKAAGARRAVHSAPQPPPHSRHQPGAGDDSGRGGGDDEPLPPLPPKPPKLQNPNLGVPPELQESQDAPPLPKKGGRRR</sequence>
<dbReference type="InterPro" id="IPR013761">
    <property type="entry name" value="SAM/pointed_sf"/>
</dbReference>
<dbReference type="GO" id="GO:0007169">
    <property type="term" value="P:cell surface receptor protein tyrosine kinase signaling pathway"/>
    <property type="evidence" value="ECO:0007669"/>
    <property type="project" value="TreeGrafter"/>
</dbReference>
<feature type="region of interest" description="Disordered" evidence="14">
    <location>
        <begin position="566"/>
        <end position="636"/>
    </location>
</feature>
<dbReference type="InterPro" id="IPR020635">
    <property type="entry name" value="Tyr_kinase_cat_dom"/>
</dbReference>
<feature type="compositionally biased region" description="Low complexity" evidence="14">
    <location>
        <begin position="1243"/>
        <end position="1252"/>
    </location>
</feature>
<dbReference type="InterPro" id="IPR001245">
    <property type="entry name" value="Ser-Thr/Tyr_kinase_cat_dom"/>
</dbReference>
<feature type="region of interest" description="Disordered" evidence="14">
    <location>
        <begin position="83"/>
        <end position="110"/>
    </location>
</feature>
<dbReference type="PROSITE" id="PS00109">
    <property type="entry name" value="PROTEIN_KINASE_TYR"/>
    <property type="match status" value="1"/>
</dbReference>
<feature type="compositionally biased region" description="Low complexity" evidence="14">
    <location>
        <begin position="899"/>
        <end position="909"/>
    </location>
</feature>
<dbReference type="PANTHER" id="PTHR24416">
    <property type="entry name" value="TYROSINE-PROTEIN KINASE RECEPTOR"/>
    <property type="match status" value="1"/>
</dbReference>
<organism evidence="18">
    <name type="scientific">Salpingoeca rosetta (strain ATCC 50818 / BSB-021)</name>
    <dbReference type="NCBI Taxonomy" id="946362"/>
    <lineage>
        <taxon>Eukaryota</taxon>
        <taxon>Choanoflagellata</taxon>
        <taxon>Craspedida</taxon>
        <taxon>Salpingoecidae</taxon>
        <taxon>Salpingoeca</taxon>
    </lineage>
</organism>
<feature type="compositionally biased region" description="Pro residues" evidence="14">
    <location>
        <begin position="1310"/>
        <end position="1320"/>
    </location>
</feature>
<dbReference type="Gene3D" id="1.10.510.10">
    <property type="entry name" value="Transferase(Phosphotransferase) domain 1"/>
    <property type="match status" value="1"/>
</dbReference>
<keyword evidence="7 13" id="KW-0067">ATP-binding</keyword>
<feature type="region of interest" description="Disordered" evidence="14">
    <location>
        <begin position="1024"/>
        <end position="1348"/>
    </location>
</feature>
<dbReference type="Pfam" id="PF00536">
    <property type="entry name" value="SAM_1"/>
    <property type="match status" value="1"/>
</dbReference>
<evidence type="ECO:0000256" key="13">
    <source>
        <dbReference type="PROSITE-ProRule" id="PRU10141"/>
    </source>
</evidence>
<dbReference type="InterPro" id="IPR001660">
    <property type="entry name" value="SAM"/>
</dbReference>
<feature type="compositionally biased region" description="Basic and acidic residues" evidence="14">
    <location>
        <begin position="1092"/>
        <end position="1104"/>
    </location>
</feature>
<dbReference type="InterPro" id="IPR000719">
    <property type="entry name" value="Prot_kinase_dom"/>
</dbReference>
<feature type="compositionally biased region" description="Polar residues" evidence="14">
    <location>
        <begin position="997"/>
        <end position="1007"/>
    </location>
</feature>
<reference evidence="17" key="1">
    <citation type="submission" date="2009-08" db="EMBL/GenBank/DDBJ databases">
        <title>Annotation of Salpingoeca rosetta.</title>
        <authorList>
            <consortium name="The Broad Institute Genome Sequencing Platform"/>
            <person name="Russ C."/>
            <person name="Cuomo C."/>
            <person name="Burger G."/>
            <person name="Gray M.W."/>
            <person name="Holland P.W.H."/>
            <person name="King N."/>
            <person name="Lang F.B.F."/>
            <person name="Roger A.J."/>
            <person name="Ruiz-Trillo I."/>
            <person name="Young S.K."/>
            <person name="Zeng Q."/>
            <person name="Gargeya S."/>
            <person name="Alvarado L."/>
            <person name="Berlin A."/>
            <person name="Chapman S.B."/>
            <person name="Chen Z."/>
            <person name="Freedman E."/>
            <person name="Gellesch M."/>
            <person name="Goldberg J."/>
            <person name="Griggs A."/>
            <person name="Gujja S."/>
            <person name="Heilman E."/>
            <person name="Heiman D."/>
            <person name="Howarth C."/>
            <person name="Mehta T."/>
            <person name="Neiman D."/>
            <person name="Pearson M."/>
            <person name="Roberts A."/>
            <person name="Saif S."/>
            <person name="Shea T."/>
            <person name="Shenoy N."/>
            <person name="Sisk P."/>
            <person name="Stolte C."/>
            <person name="Sykes S."/>
            <person name="White J."/>
            <person name="Yandava C."/>
            <person name="Haas B."/>
            <person name="Nusbaum C."/>
            <person name="Birren B."/>
        </authorList>
    </citation>
    <scope>NUCLEOTIDE SEQUENCE [LARGE SCALE GENOMIC DNA]</scope>
    <source>
        <strain evidence="17">ATCC 50818</strain>
    </source>
</reference>
<dbReference type="PROSITE" id="PS50105">
    <property type="entry name" value="SAM_DOMAIN"/>
    <property type="match status" value="1"/>
</dbReference>
<dbReference type="RefSeq" id="XP_004990818.1">
    <property type="nucleotide sequence ID" value="XM_004990761.1"/>
</dbReference>
<feature type="compositionally biased region" description="Basic and acidic residues" evidence="14">
    <location>
        <begin position="716"/>
        <end position="760"/>
    </location>
</feature>
<feature type="domain" description="Protein kinase" evidence="15">
    <location>
        <begin position="260"/>
        <end position="529"/>
    </location>
</feature>
<dbReference type="InterPro" id="IPR008266">
    <property type="entry name" value="Tyr_kinase_AS"/>
</dbReference>
<feature type="compositionally biased region" description="Basic and acidic residues" evidence="14">
    <location>
        <begin position="585"/>
        <end position="599"/>
    </location>
</feature>
<dbReference type="GO" id="GO:0005524">
    <property type="term" value="F:ATP binding"/>
    <property type="evidence" value="ECO:0007669"/>
    <property type="project" value="UniProtKB-UniRule"/>
</dbReference>
<keyword evidence="10" id="KW-0829">Tyrosine-protein kinase</keyword>
<dbReference type="Gene3D" id="3.30.200.20">
    <property type="entry name" value="Phosphorylase Kinase, domain 1"/>
    <property type="match status" value="1"/>
</dbReference>
<feature type="region of interest" description="Disordered" evidence="14">
    <location>
        <begin position="120"/>
        <end position="139"/>
    </location>
</feature>
<evidence type="ECO:0000256" key="10">
    <source>
        <dbReference type="ARBA" id="ARBA00023137"/>
    </source>
</evidence>
<dbReference type="FunFam" id="1.10.510.10:FF:000554">
    <property type="entry name" value="Predicted protein"/>
    <property type="match status" value="1"/>
</dbReference>
<evidence type="ECO:0000313" key="17">
    <source>
        <dbReference type="EMBL" id="EGD76978.1"/>
    </source>
</evidence>
<dbReference type="OMA" id="PHAYDDM"/>
<accession>F2UJ30</accession>
<dbReference type="Gene3D" id="1.10.150.50">
    <property type="entry name" value="Transcription Factor, Ets-1"/>
    <property type="match status" value="2"/>
</dbReference>
<evidence type="ECO:0000256" key="1">
    <source>
        <dbReference type="ARBA" id="ARBA00004167"/>
    </source>
</evidence>
<feature type="compositionally biased region" description="Acidic residues" evidence="14">
    <location>
        <begin position="86"/>
        <end position="102"/>
    </location>
</feature>
<feature type="region of interest" description="Disordered" evidence="14">
    <location>
        <begin position="649"/>
        <end position="671"/>
    </location>
</feature>
<dbReference type="GO" id="GO:0005886">
    <property type="term" value="C:plasma membrane"/>
    <property type="evidence" value="ECO:0007669"/>
    <property type="project" value="TreeGrafter"/>
</dbReference>
<comment type="subcellular location">
    <subcellularLocation>
        <location evidence="1">Membrane</location>
        <topology evidence="1">Single-pass membrane protein</topology>
    </subcellularLocation>
</comment>
<feature type="binding site" evidence="13">
    <location>
        <position position="295"/>
    </location>
    <ligand>
        <name>ATP</name>
        <dbReference type="ChEBI" id="CHEBI:30616"/>
    </ligand>
</feature>
<dbReference type="PROSITE" id="PS50011">
    <property type="entry name" value="PROTEIN_KINASE_DOM"/>
    <property type="match status" value="1"/>
</dbReference>